<evidence type="ECO:0000313" key="2">
    <source>
        <dbReference type="EMBL" id="KAG7308628.1"/>
    </source>
</evidence>
<protein>
    <submittedName>
        <fullName evidence="2">Uncharacterized protein</fullName>
    </submittedName>
</protein>
<feature type="compositionally biased region" description="Basic and acidic residues" evidence="1">
    <location>
        <begin position="58"/>
        <end position="76"/>
    </location>
</feature>
<organism evidence="2 3">
    <name type="scientific">Plutella xylostella</name>
    <name type="common">Diamondback moth</name>
    <name type="synonym">Plutella maculipennis</name>
    <dbReference type="NCBI Taxonomy" id="51655"/>
    <lineage>
        <taxon>Eukaryota</taxon>
        <taxon>Metazoa</taxon>
        <taxon>Ecdysozoa</taxon>
        <taxon>Arthropoda</taxon>
        <taxon>Hexapoda</taxon>
        <taxon>Insecta</taxon>
        <taxon>Pterygota</taxon>
        <taxon>Neoptera</taxon>
        <taxon>Endopterygota</taxon>
        <taxon>Lepidoptera</taxon>
        <taxon>Glossata</taxon>
        <taxon>Ditrysia</taxon>
        <taxon>Yponomeutoidea</taxon>
        <taxon>Plutellidae</taxon>
        <taxon>Plutella</taxon>
    </lineage>
</organism>
<reference evidence="2 3" key="1">
    <citation type="submission" date="2021-06" db="EMBL/GenBank/DDBJ databases">
        <title>A haploid diamondback moth (Plutella xylostella L.) genome assembly resolves 31 chromosomes and identifies a diamide resistance mutation.</title>
        <authorList>
            <person name="Ward C.M."/>
            <person name="Perry K.D."/>
            <person name="Baker G."/>
            <person name="Powis K."/>
            <person name="Heckel D.G."/>
            <person name="Baxter S.W."/>
        </authorList>
    </citation>
    <scope>NUCLEOTIDE SEQUENCE [LARGE SCALE GENOMIC DNA]</scope>
    <source>
        <strain evidence="2 3">LV</strain>
        <tissue evidence="2">Single pupa</tissue>
    </source>
</reference>
<feature type="region of interest" description="Disordered" evidence="1">
    <location>
        <begin position="127"/>
        <end position="159"/>
    </location>
</feature>
<gene>
    <name evidence="2" type="ORF">JYU34_005850</name>
</gene>
<accession>A0ABQ7QUA5</accession>
<dbReference type="Proteomes" id="UP000823941">
    <property type="component" value="Chromosome 8"/>
</dbReference>
<evidence type="ECO:0000313" key="3">
    <source>
        <dbReference type="Proteomes" id="UP000823941"/>
    </source>
</evidence>
<feature type="region of interest" description="Disordered" evidence="1">
    <location>
        <begin position="32"/>
        <end position="82"/>
    </location>
</feature>
<comment type="caution">
    <text evidence="2">The sequence shown here is derived from an EMBL/GenBank/DDBJ whole genome shotgun (WGS) entry which is preliminary data.</text>
</comment>
<dbReference type="EMBL" id="JAHIBW010000008">
    <property type="protein sequence ID" value="KAG7308628.1"/>
    <property type="molecule type" value="Genomic_DNA"/>
</dbReference>
<sequence length="159" mass="18219">MHCLEREACIGVICAVVCKDVKARSQRLAARPRRKLDSLRRHGRPLPHSPLHLAGTLDARRSPINEKQPRSRRERSGVLGTGTLQQQRCKQSAWVRDQLTAAAAAVTRGARAAGAWCVLRQRAGASDCRRRRRRRRRREPRRAASTTEIITRREMDRFR</sequence>
<evidence type="ECO:0000256" key="1">
    <source>
        <dbReference type="SAM" id="MobiDB-lite"/>
    </source>
</evidence>
<feature type="compositionally biased region" description="Basic residues" evidence="1">
    <location>
        <begin position="129"/>
        <end position="140"/>
    </location>
</feature>
<feature type="compositionally biased region" description="Basic and acidic residues" evidence="1">
    <location>
        <begin position="150"/>
        <end position="159"/>
    </location>
</feature>
<proteinExistence type="predicted"/>
<name>A0ABQ7QUA5_PLUXY</name>
<keyword evidence="3" id="KW-1185">Reference proteome</keyword>